<dbReference type="AlphaFoldDB" id="A0A7M2X1W9"/>
<evidence type="ECO:0000256" key="5">
    <source>
        <dbReference type="ARBA" id="ARBA00022741"/>
    </source>
</evidence>
<dbReference type="PANTHER" id="PTHR43394">
    <property type="entry name" value="ATP-DEPENDENT PERMEASE MDL1, MITOCHONDRIAL"/>
    <property type="match status" value="1"/>
</dbReference>
<evidence type="ECO:0000256" key="9">
    <source>
        <dbReference type="SAM" id="Phobius"/>
    </source>
</evidence>
<dbReference type="InterPro" id="IPR017871">
    <property type="entry name" value="ABC_transporter-like_CS"/>
</dbReference>
<dbReference type="EMBL" id="CP063458">
    <property type="protein sequence ID" value="QOV91589.1"/>
    <property type="molecule type" value="Genomic_DNA"/>
</dbReference>
<comment type="subcellular location">
    <subcellularLocation>
        <location evidence="1">Cell membrane</location>
        <topology evidence="1">Multi-pass membrane protein</topology>
    </subcellularLocation>
</comment>
<name>A0A7M2X1W9_9BACT</name>
<dbReference type="Gene3D" id="3.40.50.300">
    <property type="entry name" value="P-loop containing nucleotide triphosphate hydrolases"/>
    <property type="match status" value="1"/>
</dbReference>
<organism evidence="12 13">
    <name type="scientific">Humisphaera borealis</name>
    <dbReference type="NCBI Taxonomy" id="2807512"/>
    <lineage>
        <taxon>Bacteria</taxon>
        <taxon>Pseudomonadati</taxon>
        <taxon>Planctomycetota</taxon>
        <taxon>Phycisphaerae</taxon>
        <taxon>Tepidisphaerales</taxon>
        <taxon>Tepidisphaeraceae</taxon>
        <taxon>Humisphaera</taxon>
    </lineage>
</organism>
<evidence type="ECO:0000256" key="6">
    <source>
        <dbReference type="ARBA" id="ARBA00022840"/>
    </source>
</evidence>
<protein>
    <submittedName>
        <fullName evidence="12">ABC transporter ATP-binding protein</fullName>
    </submittedName>
</protein>
<dbReference type="InterPro" id="IPR039421">
    <property type="entry name" value="Type_1_exporter"/>
</dbReference>
<keyword evidence="8 9" id="KW-0472">Membrane</keyword>
<sequence length="652" mass="71173">MTTASANTQASTDTATEPATPDIPARFLLRWMFSFLRPVRWQVFLACCYLAAFCGVEVLTVNQGGKAVDDLKALQLAHADGTSTVASFWDYLVTSDPASVRLRHTVIGFGLLTACLLMLRYLTTVSRSQMSMQMVYYIREAVYDKLQRVGFGFHDAVSSGQLINRALSDLQNVRIFVETAVLLTLEIVLIVGGYIVLILTLSPWVALLALLPLPVWTWYILRFSKRIQPAAKAVMEAEDKNVAIITENIAGVHVVKAFATEAQEIAKYNANADGFFDRVRGRIRLFANFQPIIRTIATASYLLLFFAAGVLIIQGSLTVGSLLILGGAMSQILSRLQQVSVINEQYQNAMVSARRLHEVLFAPPTIPQKPGAQPLPPGPGAVKFDHVSFAYGKGKHVLHDISFDVPGGSLVAIVGPTGAGKTTLVNLISRFYDPQEGRVLIDGVDVRDATIESLRLQVSFVFQETYLFSDTVGGNIAYGRPNLSEAEIEAAARLSQAHDFITALPLGYKTMLGERGSSLSGGQRQRLAIARAVVTNPRVLILDDATAAVDPETEDLIRRQMRQAMKGRTTFIIAHRISTVKSADLVIVIEQGRITQSGTHDVLMAQDGHYREIAAVQLHGDDVARDAEGQTLSHMDRVKGHAPVAHPPTLGT</sequence>
<evidence type="ECO:0000256" key="3">
    <source>
        <dbReference type="ARBA" id="ARBA00022475"/>
    </source>
</evidence>
<dbReference type="GO" id="GO:0016887">
    <property type="term" value="F:ATP hydrolysis activity"/>
    <property type="evidence" value="ECO:0007669"/>
    <property type="project" value="InterPro"/>
</dbReference>
<dbReference type="Proteomes" id="UP000593765">
    <property type="component" value="Chromosome"/>
</dbReference>
<dbReference type="SUPFAM" id="SSF90123">
    <property type="entry name" value="ABC transporter transmembrane region"/>
    <property type="match status" value="1"/>
</dbReference>
<feature type="domain" description="ABC transmembrane type-1" evidence="11">
    <location>
        <begin position="90"/>
        <end position="348"/>
    </location>
</feature>
<dbReference type="SUPFAM" id="SSF52540">
    <property type="entry name" value="P-loop containing nucleoside triphosphate hydrolases"/>
    <property type="match status" value="1"/>
</dbReference>
<dbReference type="InterPro" id="IPR036640">
    <property type="entry name" value="ABC1_TM_sf"/>
</dbReference>
<keyword evidence="6 12" id="KW-0067">ATP-binding</keyword>
<dbReference type="PANTHER" id="PTHR43394:SF1">
    <property type="entry name" value="ATP-BINDING CASSETTE SUB-FAMILY B MEMBER 10, MITOCHONDRIAL"/>
    <property type="match status" value="1"/>
</dbReference>
<evidence type="ECO:0000313" key="12">
    <source>
        <dbReference type="EMBL" id="QOV91589.1"/>
    </source>
</evidence>
<dbReference type="KEGG" id="hbs:IPV69_09600"/>
<dbReference type="InterPro" id="IPR011527">
    <property type="entry name" value="ABC1_TM_dom"/>
</dbReference>
<dbReference type="SMART" id="SM00382">
    <property type="entry name" value="AAA"/>
    <property type="match status" value="1"/>
</dbReference>
<keyword evidence="3" id="KW-1003">Cell membrane</keyword>
<keyword evidence="5" id="KW-0547">Nucleotide-binding</keyword>
<dbReference type="FunFam" id="3.40.50.300:FF:000221">
    <property type="entry name" value="Multidrug ABC transporter ATP-binding protein"/>
    <property type="match status" value="1"/>
</dbReference>
<proteinExistence type="predicted"/>
<keyword evidence="4 9" id="KW-0812">Transmembrane</keyword>
<feature type="transmembrane region" description="Helical" evidence="9">
    <location>
        <begin position="203"/>
        <end position="221"/>
    </location>
</feature>
<feature type="transmembrane region" description="Helical" evidence="9">
    <location>
        <begin position="102"/>
        <end position="122"/>
    </location>
</feature>
<evidence type="ECO:0000256" key="2">
    <source>
        <dbReference type="ARBA" id="ARBA00022448"/>
    </source>
</evidence>
<evidence type="ECO:0000313" key="13">
    <source>
        <dbReference type="Proteomes" id="UP000593765"/>
    </source>
</evidence>
<dbReference type="RefSeq" id="WP_206294889.1">
    <property type="nucleotide sequence ID" value="NZ_CP063458.1"/>
</dbReference>
<dbReference type="PROSITE" id="PS00211">
    <property type="entry name" value="ABC_TRANSPORTER_1"/>
    <property type="match status" value="1"/>
</dbReference>
<reference evidence="12 13" key="1">
    <citation type="submission" date="2020-10" db="EMBL/GenBank/DDBJ databases">
        <title>Wide distribution of Phycisphaera-like planctomycetes from WD2101 soil group in peatlands and genome analysis of the first cultivated representative.</title>
        <authorList>
            <person name="Dedysh S.N."/>
            <person name="Beletsky A.V."/>
            <person name="Ivanova A."/>
            <person name="Kulichevskaya I.S."/>
            <person name="Suzina N.E."/>
            <person name="Philippov D.A."/>
            <person name="Rakitin A.L."/>
            <person name="Mardanov A.V."/>
            <person name="Ravin N.V."/>
        </authorList>
    </citation>
    <scope>NUCLEOTIDE SEQUENCE [LARGE SCALE GENOMIC DNA]</scope>
    <source>
        <strain evidence="12 13">M1803</strain>
    </source>
</reference>
<feature type="transmembrane region" description="Helical" evidence="9">
    <location>
        <begin position="301"/>
        <end position="329"/>
    </location>
</feature>
<dbReference type="InterPro" id="IPR003439">
    <property type="entry name" value="ABC_transporter-like_ATP-bd"/>
</dbReference>
<evidence type="ECO:0000256" key="7">
    <source>
        <dbReference type="ARBA" id="ARBA00022989"/>
    </source>
</evidence>
<dbReference type="Pfam" id="PF00005">
    <property type="entry name" value="ABC_tran"/>
    <property type="match status" value="1"/>
</dbReference>
<dbReference type="InterPro" id="IPR027417">
    <property type="entry name" value="P-loop_NTPase"/>
</dbReference>
<dbReference type="GO" id="GO:0005886">
    <property type="term" value="C:plasma membrane"/>
    <property type="evidence" value="ECO:0007669"/>
    <property type="project" value="UniProtKB-SubCell"/>
</dbReference>
<keyword evidence="13" id="KW-1185">Reference proteome</keyword>
<dbReference type="PROSITE" id="PS50929">
    <property type="entry name" value="ABC_TM1F"/>
    <property type="match status" value="1"/>
</dbReference>
<evidence type="ECO:0000259" key="10">
    <source>
        <dbReference type="PROSITE" id="PS50893"/>
    </source>
</evidence>
<feature type="domain" description="ABC transporter" evidence="10">
    <location>
        <begin position="382"/>
        <end position="616"/>
    </location>
</feature>
<accession>A0A7M2X1W9</accession>
<dbReference type="InterPro" id="IPR003593">
    <property type="entry name" value="AAA+_ATPase"/>
</dbReference>
<dbReference type="GO" id="GO:0005524">
    <property type="term" value="F:ATP binding"/>
    <property type="evidence" value="ECO:0007669"/>
    <property type="project" value="UniProtKB-KW"/>
</dbReference>
<keyword evidence="7 9" id="KW-1133">Transmembrane helix</keyword>
<evidence type="ECO:0000259" key="11">
    <source>
        <dbReference type="PROSITE" id="PS50929"/>
    </source>
</evidence>
<feature type="transmembrane region" description="Helical" evidence="9">
    <location>
        <begin position="39"/>
        <end position="61"/>
    </location>
</feature>
<keyword evidence="2" id="KW-0813">Transport</keyword>
<dbReference type="GO" id="GO:0015421">
    <property type="term" value="F:ABC-type oligopeptide transporter activity"/>
    <property type="evidence" value="ECO:0007669"/>
    <property type="project" value="TreeGrafter"/>
</dbReference>
<dbReference type="Pfam" id="PF00664">
    <property type="entry name" value="ABC_membrane"/>
    <property type="match status" value="1"/>
</dbReference>
<evidence type="ECO:0000256" key="8">
    <source>
        <dbReference type="ARBA" id="ARBA00023136"/>
    </source>
</evidence>
<dbReference type="PROSITE" id="PS50893">
    <property type="entry name" value="ABC_TRANSPORTER_2"/>
    <property type="match status" value="1"/>
</dbReference>
<evidence type="ECO:0000256" key="4">
    <source>
        <dbReference type="ARBA" id="ARBA00022692"/>
    </source>
</evidence>
<evidence type="ECO:0000256" key="1">
    <source>
        <dbReference type="ARBA" id="ARBA00004651"/>
    </source>
</evidence>
<gene>
    <name evidence="12" type="ORF">IPV69_09600</name>
</gene>
<dbReference type="Gene3D" id="1.20.1560.10">
    <property type="entry name" value="ABC transporter type 1, transmembrane domain"/>
    <property type="match status" value="1"/>
</dbReference>
<feature type="transmembrane region" description="Helical" evidence="9">
    <location>
        <begin position="175"/>
        <end position="197"/>
    </location>
</feature>